<dbReference type="Gene3D" id="1.10.30.50">
    <property type="match status" value="1"/>
</dbReference>
<dbReference type="InterPro" id="IPR003615">
    <property type="entry name" value="HNH_nuc"/>
</dbReference>
<name>A0ABV9KEV0_9RHOB</name>
<proteinExistence type="predicted"/>
<accession>A0ABV9KEV0</accession>
<gene>
    <name evidence="2" type="ORF">ACFO5X_06410</name>
</gene>
<comment type="caution">
    <text evidence="2">The sequence shown here is derived from an EMBL/GenBank/DDBJ whole genome shotgun (WGS) entry which is preliminary data.</text>
</comment>
<evidence type="ECO:0000313" key="2">
    <source>
        <dbReference type="EMBL" id="MFC4668181.1"/>
    </source>
</evidence>
<dbReference type="SMART" id="SM00507">
    <property type="entry name" value="HNHc"/>
    <property type="match status" value="1"/>
</dbReference>
<dbReference type="Proteomes" id="UP001595973">
    <property type="component" value="Unassembled WGS sequence"/>
</dbReference>
<dbReference type="EMBL" id="JBHSGI010000004">
    <property type="protein sequence ID" value="MFC4668181.1"/>
    <property type="molecule type" value="Genomic_DNA"/>
</dbReference>
<sequence>MTGNTADEVWTGSKRQKDELRAKFNGRCGYCGEVMDKMHADHIQPVIRLTTDPWGTPLPATEQRMLKPERNSVANMMPACASCNLSKGGHTLEGWRDLLQRSAQIVAREKSIFRAGVRFGIIKVEEQPVVFHFERTEASGGPRT</sequence>
<dbReference type="GO" id="GO:0004519">
    <property type="term" value="F:endonuclease activity"/>
    <property type="evidence" value="ECO:0007669"/>
    <property type="project" value="UniProtKB-KW"/>
</dbReference>
<reference evidence="3" key="1">
    <citation type="journal article" date="2019" name="Int. J. Syst. Evol. Microbiol.">
        <title>The Global Catalogue of Microorganisms (GCM) 10K type strain sequencing project: providing services to taxonomists for standard genome sequencing and annotation.</title>
        <authorList>
            <consortium name="The Broad Institute Genomics Platform"/>
            <consortium name="The Broad Institute Genome Sequencing Center for Infectious Disease"/>
            <person name="Wu L."/>
            <person name="Ma J."/>
        </authorList>
    </citation>
    <scope>NUCLEOTIDE SEQUENCE [LARGE SCALE GENOMIC DNA]</scope>
    <source>
        <strain evidence="3">CGMCC 4.7283</strain>
    </source>
</reference>
<keyword evidence="2" id="KW-0540">Nuclease</keyword>
<organism evidence="2 3">
    <name type="scientific">Seohaeicola nanhaiensis</name>
    <dbReference type="NCBI Taxonomy" id="1387282"/>
    <lineage>
        <taxon>Bacteria</taxon>
        <taxon>Pseudomonadati</taxon>
        <taxon>Pseudomonadota</taxon>
        <taxon>Alphaproteobacteria</taxon>
        <taxon>Rhodobacterales</taxon>
        <taxon>Roseobacteraceae</taxon>
        <taxon>Seohaeicola</taxon>
    </lineage>
</organism>
<keyword evidence="2" id="KW-0378">Hydrolase</keyword>
<dbReference type="RefSeq" id="WP_380716450.1">
    <property type="nucleotide sequence ID" value="NZ_JBHSGI010000004.1"/>
</dbReference>
<keyword evidence="2" id="KW-0255">Endonuclease</keyword>
<feature type="domain" description="HNH nuclease" evidence="1">
    <location>
        <begin position="15"/>
        <end position="85"/>
    </location>
</feature>
<evidence type="ECO:0000313" key="3">
    <source>
        <dbReference type="Proteomes" id="UP001595973"/>
    </source>
</evidence>
<evidence type="ECO:0000259" key="1">
    <source>
        <dbReference type="SMART" id="SM00507"/>
    </source>
</evidence>
<protein>
    <submittedName>
        <fullName evidence="2">HNH endonuclease</fullName>
    </submittedName>
</protein>
<dbReference type="CDD" id="cd00085">
    <property type="entry name" value="HNHc"/>
    <property type="match status" value="1"/>
</dbReference>
<keyword evidence="3" id="KW-1185">Reference proteome</keyword>